<evidence type="ECO:0000256" key="1">
    <source>
        <dbReference type="ARBA" id="ARBA00022737"/>
    </source>
</evidence>
<feature type="repeat" description="ANK" evidence="3">
    <location>
        <begin position="160"/>
        <end position="182"/>
    </location>
</feature>
<comment type="caution">
    <text evidence="4">The sequence shown here is derived from an EMBL/GenBank/DDBJ whole genome shotgun (WGS) entry which is preliminary data.</text>
</comment>
<reference evidence="4" key="1">
    <citation type="submission" date="2021-03" db="EMBL/GenBank/DDBJ databases">
        <authorList>
            <person name="Bekaert M."/>
        </authorList>
    </citation>
    <scope>NUCLEOTIDE SEQUENCE</scope>
</reference>
<feature type="repeat" description="ANK" evidence="3">
    <location>
        <begin position="126"/>
        <end position="150"/>
    </location>
</feature>
<feature type="repeat" description="ANK" evidence="3">
    <location>
        <begin position="48"/>
        <end position="72"/>
    </location>
</feature>
<dbReference type="EMBL" id="CAJPWZ010001489">
    <property type="protein sequence ID" value="CAG2216646.1"/>
    <property type="molecule type" value="Genomic_DNA"/>
</dbReference>
<dbReference type="OrthoDB" id="533508at2759"/>
<dbReference type="PANTHER" id="PTHR24198">
    <property type="entry name" value="ANKYRIN REPEAT AND PROTEIN KINASE DOMAIN-CONTAINING PROTEIN"/>
    <property type="match status" value="1"/>
</dbReference>
<name>A0A8S3S5E4_MYTED</name>
<keyword evidence="5" id="KW-1185">Reference proteome</keyword>
<dbReference type="Gene3D" id="1.25.40.20">
    <property type="entry name" value="Ankyrin repeat-containing domain"/>
    <property type="match status" value="2"/>
</dbReference>
<dbReference type="AlphaFoldDB" id="A0A8S3S5E4"/>
<dbReference type="SUPFAM" id="SSF48403">
    <property type="entry name" value="Ankyrin repeat"/>
    <property type="match status" value="1"/>
</dbReference>
<dbReference type="InterPro" id="IPR002110">
    <property type="entry name" value="Ankyrin_rpt"/>
</dbReference>
<keyword evidence="1" id="KW-0677">Repeat</keyword>
<gene>
    <name evidence="4" type="ORF">MEDL_30402</name>
</gene>
<dbReference type="PROSITE" id="PS50297">
    <property type="entry name" value="ANK_REP_REGION"/>
    <property type="match status" value="3"/>
</dbReference>
<dbReference type="SMART" id="SM00248">
    <property type="entry name" value="ANK"/>
    <property type="match status" value="6"/>
</dbReference>
<dbReference type="Proteomes" id="UP000683360">
    <property type="component" value="Unassembled WGS sequence"/>
</dbReference>
<dbReference type="PANTHER" id="PTHR24198:SF165">
    <property type="entry name" value="ANKYRIN REPEAT-CONTAINING PROTEIN-RELATED"/>
    <property type="match status" value="1"/>
</dbReference>
<evidence type="ECO:0000256" key="3">
    <source>
        <dbReference type="PROSITE-ProRule" id="PRU00023"/>
    </source>
</evidence>
<protein>
    <submittedName>
        <fullName evidence="4">Uncharacterized protein</fullName>
    </submittedName>
</protein>
<sequence length="630" mass="72068">MSLIGVYDDRSVISVSIDGPTAFQIAAEAKQFDIAKLLLGRTTRVYKDGDTALYKAAKEGDLKLVQLLLEKSNVDPNQTNQDGHTAFDIATEAKRFDIVKLLLGRTTIDQQEYISTGNILAFIFQDGNTVLHIAAKEGDCELVQLLLEKSIIDPNQMNQDGNNVLHKAAKEGDPELVQLLLETSNIDPNQKNEVHDFKADLSDHCQVSTMLKVNCIFNAVQKDVYSIPNQYIWEENSAEKFQNALASPLVQEKIKTFNNTNYTGDSNIMIQDLNNILYEAANISIKKKIIKKVNSTAKVKKSQQSKWFDLPLINMKKQLCDKEKLFKKYNKDPYIRSSFFALLKKYRKARKTKYREFRADLIDQLDNLREENPKSYWTLLESLKNFRQKTEKSSNITSTEWAEYFKDLNKKPVTPSPNIIEFLRNLENAKVFTELDILITDKEISDAIHTLKNKKSCGPDSISNEMIKNSQSFLIKSLNHVFNKILSTGNYPQKWANGFITALFKNGSKDDPSNYRGLTVTSCLSKDGHTAFDIATEEAKQFDIVKLLLGRTTIDPTRVYKKKQKYRSGKGLTATKKENERYPHYLILLNSVDERQWMETLSYKAAKKRGRTQIGQIVTRNIKYRPKSKE</sequence>
<evidence type="ECO:0000256" key="2">
    <source>
        <dbReference type="ARBA" id="ARBA00023043"/>
    </source>
</evidence>
<dbReference type="Pfam" id="PF12796">
    <property type="entry name" value="Ank_2"/>
    <property type="match status" value="2"/>
</dbReference>
<evidence type="ECO:0000313" key="4">
    <source>
        <dbReference type="EMBL" id="CAG2216646.1"/>
    </source>
</evidence>
<evidence type="ECO:0000313" key="5">
    <source>
        <dbReference type="Proteomes" id="UP000683360"/>
    </source>
</evidence>
<dbReference type="InterPro" id="IPR036770">
    <property type="entry name" value="Ankyrin_rpt-contain_sf"/>
</dbReference>
<organism evidence="4 5">
    <name type="scientific">Mytilus edulis</name>
    <name type="common">Blue mussel</name>
    <dbReference type="NCBI Taxonomy" id="6550"/>
    <lineage>
        <taxon>Eukaryota</taxon>
        <taxon>Metazoa</taxon>
        <taxon>Spiralia</taxon>
        <taxon>Lophotrochozoa</taxon>
        <taxon>Mollusca</taxon>
        <taxon>Bivalvia</taxon>
        <taxon>Autobranchia</taxon>
        <taxon>Pteriomorphia</taxon>
        <taxon>Mytilida</taxon>
        <taxon>Mytiloidea</taxon>
        <taxon>Mytilidae</taxon>
        <taxon>Mytilinae</taxon>
        <taxon>Mytilus</taxon>
    </lineage>
</organism>
<dbReference type="PROSITE" id="PS50088">
    <property type="entry name" value="ANK_REPEAT"/>
    <property type="match status" value="3"/>
</dbReference>
<proteinExistence type="predicted"/>
<keyword evidence="2 3" id="KW-0040">ANK repeat</keyword>
<accession>A0A8S3S5E4</accession>